<dbReference type="STRING" id="1797988.A3I35_01650"/>
<gene>
    <name evidence="1" type="ORF">A3I35_01650</name>
</gene>
<dbReference type="InterPro" id="IPR009241">
    <property type="entry name" value="HigB-like"/>
</dbReference>
<organism evidence="1 2">
    <name type="scientific">Candidatus Falkowbacteria bacterium RIFCSPLOWO2_02_FULL_45_15</name>
    <dbReference type="NCBI Taxonomy" id="1797988"/>
    <lineage>
        <taxon>Bacteria</taxon>
        <taxon>Candidatus Falkowiibacteriota</taxon>
    </lineage>
</organism>
<evidence type="ECO:0008006" key="3">
    <source>
        <dbReference type="Google" id="ProtNLM"/>
    </source>
</evidence>
<evidence type="ECO:0000313" key="1">
    <source>
        <dbReference type="EMBL" id="OGF18961.1"/>
    </source>
</evidence>
<dbReference type="Pfam" id="PF05973">
    <property type="entry name" value="Gp49"/>
    <property type="match status" value="1"/>
</dbReference>
<comment type="caution">
    <text evidence="1">The sequence shown here is derived from an EMBL/GenBank/DDBJ whole genome shotgun (WGS) entry which is preliminary data.</text>
</comment>
<accession>A0A1F5RY29</accession>
<name>A0A1F5RY29_9BACT</name>
<dbReference type="AlphaFoldDB" id="A0A1F5RY29"/>
<proteinExistence type="predicted"/>
<dbReference type="Proteomes" id="UP000177878">
    <property type="component" value="Unassembled WGS sequence"/>
</dbReference>
<sequence>MNMLNVVYYVRSADGISPIKEDLEKIKKDSIKAKIKAAIAHVAERNGRASYVISKNIRGFHFSEIRIKFPRNLYRVLYFIWRDRKLILLHMFVKQEGEETPVKELSAAEKRYADFISHANSY</sequence>
<reference evidence="1 2" key="1">
    <citation type="journal article" date="2016" name="Nat. Commun.">
        <title>Thousands of microbial genomes shed light on interconnected biogeochemical processes in an aquifer system.</title>
        <authorList>
            <person name="Anantharaman K."/>
            <person name="Brown C.T."/>
            <person name="Hug L.A."/>
            <person name="Sharon I."/>
            <person name="Castelle C.J."/>
            <person name="Probst A.J."/>
            <person name="Thomas B.C."/>
            <person name="Singh A."/>
            <person name="Wilkins M.J."/>
            <person name="Karaoz U."/>
            <person name="Brodie E.L."/>
            <person name="Williams K.H."/>
            <person name="Hubbard S.S."/>
            <person name="Banfield J.F."/>
        </authorList>
    </citation>
    <scope>NUCLEOTIDE SEQUENCE [LARGE SCALE GENOMIC DNA]</scope>
</reference>
<dbReference type="EMBL" id="MFFV01000041">
    <property type="protein sequence ID" value="OGF18961.1"/>
    <property type="molecule type" value="Genomic_DNA"/>
</dbReference>
<evidence type="ECO:0000313" key="2">
    <source>
        <dbReference type="Proteomes" id="UP000177878"/>
    </source>
</evidence>
<protein>
    <recommendedName>
        <fullName evidence="3">Addiction module toxin RelE</fullName>
    </recommendedName>
</protein>